<dbReference type="PANTHER" id="PTHR37293:SF6">
    <property type="entry name" value="DNA REPLICATION PROTEIN DNAD"/>
    <property type="match status" value="1"/>
</dbReference>
<dbReference type="EMBL" id="UHFA01000002">
    <property type="protein sequence ID" value="SUN36667.1"/>
    <property type="molecule type" value="Genomic_DNA"/>
</dbReference>
<dbReference type="AlphaFoldDB" id="A0A380JET9"/>
<dbReference type="InterPro" id="IPR036388">
    <property type="entry name" value="WH-like_DNA-bd_sf"/>
</dbReference>
<proteinExistence type="inferred from homology"/>
<dbReference type="Gene3D" id="1.10.10.630">
    <property type="entry name" value="DnaD domain-like"/>
    <property type="match status" value="1"/>
</dbReference>
<feature type="domain" description="DnaB/C C-terminal" evidence="2">
    <location>
        <begin position="133"/>
        <end position="201"/>
    </location>
</feature>
<protein>
    <submittedName>
        <fullName evidence="3">DNA replication protein</fullName>
    </submittedName>
</protein>
<evidence type="ECO:0000256" key="1">
    <source>
        <dbReference type="ARBA" id="ARBA00093462"/>
    </source>
</evidence>
<reference evidence="3 4" key="1">
    <citation type="submission" date="2018-06" db="EMBL/GenBank/DDBJ databases">
        <authorList>
            <consortium name="Pathogen Informatics"/>
            <person name="Doyle S."/>
        </authorList>
    </citation>
    <scope>NUCLEOTIDE SEQUENCE [LARGE SCALE GENOMIC DNA]</scope>
    <source>
        <strain evidence="4">NCTC 11391</strain>
    </source>
</reference>
<evidence type="ECO:0000313" key="4">
    <source>
        <dbReference type="Proteomes" id="UP000254082"/>
    </source>
</evidence>
<dbReference type="RefSeq" id="WP_002996676.1">
    <property type="nucleotide sequence ID" value="NZ_UHFA01000002.1"/>
</dbReference>
<dbReference type="Pfam" id="PF07261">
    <property type="entry name" value="DnaB_2"/>
    <property type="match status" value="1"/>
</dbReference>
<name>A0A380JET9_STRDO</name>
<dbReference type="InterPro" id="IPR006343">
    <property type="entry name" value="DnaB/C_C"/>
</dbReference>
<evidence type="ECO:0000259" key="2">
    <source>
        <dbReference type="Pfam" id="PF07261"/>
    </source>
</evidence>
<accession>A0A380JET9</accession>
<organism evidence="3 4">
    <name type="scientific">Streptococcus downei MFe28</name>
    <dbReference type="NCBI Taxonomy" id="764290"/>
    <lineage>
        <taxon>Bacteria</taxon>
        <taxon>Bacillati</taxon>
        <taxon>Bacillota</taxon>
        <taxon>Bacilli</taxon>
        <taxon>Lactobacillales</taxon>
        <taxon>Streptococcaceae</taxon>
        <taxon>Streptococcus</taxon>
    </lineage>
</organism>
<dbReference type="PANTHER" id="PTHR37293">
    <property type="entry name" value="PHAGE REPLICATION PROTEIN-RELATED"/>
    <property type="match status" value="1"/>
</dbReference>
<dbReference type="Gene3D" id="1.10.10.10">
    <property type="entry name" value="Winged helix-like DNA-binding domain superfamily/Winged helix DNA-binding domain"/>
    <property type="match status" value="1"/>
</dbReference>
<evidence type="ECO:0000313" key="3">
    <source>
        <dbReference type="EMBL" id="SUN36667.1"/>
    </source>
</evidence>
<dbReference type="SUPFAM" id="SSF158499">
    <property type="entry name" value="DnaD domain-like"/>
    <property type="match status" value="1"/>
</dbReference>
<gene>
    <name evidence="3" type="primary">dnaD</name>
    <name evidence="3" type="ORF">NCTC11391_01666</name>
</gene>
<dbReference type="InterPro" id="IPR034829">
    <property type="entry name" value="DnaD-like_sf"/>
</dbReference>
<dbReference type="NCBIfam" id="TIGR01446">
    <property type="entry name" value="DnaD_dom"/>
    <property type="match status" value="1"/>
</dbReference>
<dbReference type="Proteomes" id="UP000254082">
    <property type="component" value="Unassembled WGS sequence"/>
</dbReference>
<sequence>MTFLDNYQKGNLVLPASLLFHFKEIFATADDYLVWQFFYLQNTTKVDEMPSSRVADALGKTVAEVNQAISNLTNQELLVMKTIELDGETDIIFDASPVLQHLDDLLGHGNQGSQAPTAPLDNANDLQSLINDFEKSGWMLTPFELEDLQKYVREDDVSPDLIREALKESIFNSKRNWKYLTAILRRWTRDGITTVRQIEERRQERDQANPSKVQVSDDFLNAMNLWNERE</sequence>
<keyword evidence="4" id="KW-1185">Reference proteome</keyword>
<dbReference type="InterPro" id="IPR053162">
    <property type="entry name" value="DnaD"/>
</dbReference>
<dbReference type="OrthoDB" id="9770238at2"/>
<comment type="similarity">
    <text evidence="1">Belongs to the DnaB/DnaD family.</text>
</comment>